<dbReference type="Proteomes" id="UP001595909">
    <property type="component" value="Unassembled WGS sequence"/>
</dbReference>
<accession>A0ABV9RDG3</accession>
<organism evidence="2 3">
    <name type="scientific">Actinomycetospora chibensis</name>
    <dbReference type="NCBI Taxonomy" id="663606"/>
    <lineage>
        <taxon>Bacteria</taxon>
        <taxon>Bacillati</taxon>
        <taxon>Actinomycetota</taxon>
        <taxon>Actinomycetes</taxon>
        <taxon>Pseudonocardiales</taxon>
        <taxon>Pseudonocardiaceae</taxon>
        <taxon>Actinomycetospora</taxon>
    </lineage>
</organism>
<dbReference type="InterPro" id="IPR051678">
    <property type="entry name" value="AGP_Transferase"/>
</dbReference>
<dbReference type="InterPro" id="IPR011009">
    <property type="entry name" value="Kinase-like_dom_sf"/>
</dbReference>
<dbReference type="Gene3D" id="3.90.1200.10">
    <property type="match status" value="1"/>
</dbReference>
<dbReference type="Pfam" id="PF01636">
    <property type="entry name" value="APH"/>
    <property type="match status" value="1"/>
</dbReference>
<evidence type="ECO:0000313" key="3">
    <source>
        <dbReference type="Proteomes" id="UP001595909"/>
    </source>
</evidence>
<proteinExistence type="predicted"/>
<dbReference type="Gene3D" id="3.30.200.20">
    <property type="entry name" value="Phosphorylase Kinase, domain 1"/>
    <property type="match status" value="1"/>
</dbReference>
<feature type="domain" description="Aminoglycoside phosphotransferase" evidence="1">
    <location>
        <begin position="8"/>
        <end position="223"/>
    </location>
</feature>
<dbReference type="EMBL" id="JBHSIM010000017">
    <property type="protein sequence ID" value="MFC4832204.1"/>
    <property type="molecule type" value="Genomic_DNA"/>
</dbReference>
<name>A0ABV9RDG3_9PSEU</name>
<keyword evidence="3" id="KW-1185">Reference proteome</keyword>
<protein>
    <submittedName>
        <fullName evidence="2">Phosphotransferase</fullName>
    </submittedName>
</protein>
<dbReference type="PANTHER" id="PTHR21310">
    <property type="entry name" value="AMINOGLYCOSIDE PHOSPHOTRANSFERASE-RELATED-RELATED"/>
    <property type="match status" value="1"/>
</dbReference>
<sequence length="248" mass="26561">MGPAERVAIGSGWDSDAVLVDGRWVERTARRPAAEAGLRREARLLPWLAAWLPLAVPRPVVVGETPLTVRHTWVPGSALDAPSADQGRRLGAFLRALHDVSVDAAVAHGLPDPATARGWRDRSVARFEADVAPRLPDDRRLRAALERLRAAPADAVVHGDLRAEHVLVGDGELTGVIDWGDARAGDPAKDLEWLLLDTGVAPAVIEAYGADLTARARDWRRVGPCYAVVHGLDTGDDALVVRALGELA</sequence>
<dbReference type="SUPFAM" id="SSF56112">
    <property type="entry name" value="Protein kinase-like (PK-like)"/>
    <property type="match status" value="1"/>
</dbReference>
<gene>
    <name evidence="2" type="ORF">ACFPEL_07275</name>
</gene>
<comment type="caution">
    <text evidence="2">The sequence shown here is derived from an EMBL/GenBank/DDBJ whole genome shotgun (WGS) entry which is preliminary data.</text>
</comment>
<dbReference type="RefSeq" id="WP_274190538.1">
    <property type="nucleotide sequence ID" value="NZ_BAABHN010000017.1"/>
</dbReference>
<reference evidence="3" key="1">
    <citation type="journal article" date="2019" name="Int. J. Syst. Evol. Microbiol.">
        <title>The Global Catalogue of Microorganisms (GCM) 10K type strain sequencing project: providing services to taxonomists for standard genome sequencing and annotation.</title>
        <authorList>
            <consortium name="The Broad Institute Genomics Platform"/>
            <consortium name="The Broad Institute Genome Sequencing Center for Infectious Disease"/>
            <person name="Wu L."/>
            <person name="Ma J."/>
        </authorList>
    </citation>
    <scope>NUCLEOTIDE SEQUENCE [LARGE SCALE GENOMIC DNA]</scope>
    <source>
        <strain evidence="3">CCUG 50347</strain>
    </source>
</reference>
<dbReference type="InterPro" id="IPR002575">
    <property type="entry name" value="Aminoglycoside_PTrfase"/>
</dbReference>
<evidence type="ECO:0000259" key="1">
    <source>
        <dbReference type="Pfam" id="PF01636"/>
    </source>
</evidence>
<evidence type="ECO:0000313" key="2">
    <source>
        <dbReference type="EMBL" id="MFC4832204.1"/>
    </source>
</evidence>